<dbReference type="HOGENOM" id="CLU_000288_7_35_1"/>
<dbReference type="PIRSF" id="PIRSF000654">
    <property type="entry name" value="Integrin-linked_kinase"/>
    <property type="match status" value="1"/>
</dbReference>
<dbReference type="PaxDb" id="55529-EKX54828"/>
<reference evidence="2" key="3">
    <citation type="submission" date="2015-06" db="UniProtKB">
        <authorList>
            <consortium name="EnsemblProtists"/>
        </authorList>
    </citation>
    <scope>IDENTIFICATION</scope>
</reference>
<accession>A0A0C3UF90</accession>
<dbReference type="SMART" id="SM00220">
    <property type="entry name" value="S_TKc"/>
    <property type="match status" value="1"/>
</dbReference>
<dbReference type="eggNOG" id="KOG0192">
    <property type="taxonomic scope" value="Eukaryota"/>
</dbReference>
<dbReference type="InterPro" id="IPR011009">
    <property type="entry name" value="Kinase-like_dom_sf"/>
</dbReference>
<dbReference type="Gene3D" id="1.10.510.10">
    <property type="entry name" value="Transferase(Phosphotransferase) domain 1"/>
    <property type="match status" value="1"/>
</dbReference>
<protein>
    <recommendedName>
        <fullName evidence="1">Protein kinase domain-containing protein</fullName>
    </recommendedName>
</protein>
<dbReference type="InterPro" id="IPR008271">
    <property type="entry name" value="Ser/Thr_kinase_AS"/>
</dbReference>
<reference evidence="3" key="2">
    <citation type="submission" date="2012-11" db="EMBL/GenBank/DDBJ databases">
        <authorList>
            <person name="Kuo A."/>
            <person name="Curtis B.A."/>
            <person name="Tanifuji G."/>
            <person name="Burki F."/>
            <person name="Gruber A."/>
            <person name="Irimia M."/>
            <person name="Maruyama S."/>
            <person name="Arias M.C."/>
            <person name="Ball S.G."/>
            <person name="Gile G.H."/>
            <person name="Hirakawa Y."/>
            <person name="Hopkins J.F."/>
            <person name="Rensing S.A."/>
            <person name="Schmutz J."/>
            <person name="Symeonidi A."/>
            <person name="Elias M."/>
            <person name="Eveleigh R.J."/>
            <person name="Herman E.K."/>
            <person name="Klute M.J."/>
            <person name="Nakayama T."/>
            <person name="Obornik M."/>
            <person name="Reyes-Prieto A."/>
            <person name="Armbrust E.V."/>
            <person name="Aves S.J."/>
            <person name="Beiko R.G."/>
            <person name="Coutinho P."/>
            <person name="Dacks J.B."/>
            <person name="Durnford D.G."/>
            <person name="Fast N.M."/>
            <person name="Green B.R."/>
            <person name="Grisdale C."/>
            <person name="Hempe F."/>
            <person name="Henrissat B."/>
            <person name="Hoppner M.P."/>
            <person name="Ishida K.-I."/>
            <person name="Kim E."/>
            <person name="Koreny L."/>
            <person name="Kroth P.G."/>
            <person name="Liu Y."/>
            <person name="Malik S.-B."/>
            <person name="Maier U.G."/>
            <person name="McRose D."/>
            <person name="Mock T."/>
            <person name="Neilson J.A."/>
            <person name="Onodera N.T."/>
            <person name="Poole A.M."/>
            <person name="Pritham E.J."/>
            <person name="Richards T.A."/>
            <person name="Rocap G."/>
            <person name="Roy S.W."/>
            <person name="Sarai C."/>
            <person name="Schaack S."/>
            <person name="Shirato S."/>
            <person name="Slamovits C.H."/>
            <person name="Spencer D.F."/>
            <person name="Suzuki S."/>
            <person name="Worden A.Z."/>
            <person name="Zauner S."/>
            <person name="Barry K."/>
            <person name="Bell C."/>
            <person name="Bharti A.K."/>
            <person name="Crow J.A."/>
            <person name="Grimwood J."/>
            <person name="Kramer R."/>
            <person name="Lindquist E."/>
            <person name="Lucas S."/>
            <person name="Salamov A."/>
            <person name="McFadden G.I."/>
            <person name="Lane C.E."/>
            <person name="Keeling P.J."/>
            <person name="Gray M.W."/>
            <person name="Grigoriev I.V."/>
            <person name="Archibald J.M."/>
        </authorList>
    </citation>
    <scope>NUCLEOTIDE SEQUENCE</scope>
    <source>
        <strain evidence="3">CCMP2712</strain>
    </source>
</reference>
<dbReference type="PROSITE" id="PS00108">
    <property type="entry name" value="PROTEIN_KINASE_ST"/>
    <property type="match status" value="1"/>
</dbReference>
<dbReference type="OMA" id="MPSTVCC"/>
<dbReference type="InterPro" id="IPR000719">
    <property type="entry name" value="Prot_kinase_dom"/>
</dbReference>
<dbReference type="Pfam" id="PF00069">
    <property type="entry name" value="Pkinase"/>
    <property type="match status" value="1"/>
</dbReference>
<dbReference type="Proteomes" id="UP000011087">
    <property type="component" value="Unassembled WGS sequence"/>
</dbReference>
<evidence type="ECO:0000313" key="3">
    <source>
        <dbReference type="Proteomes" id="UP000011087"/>
    </source>
</evidence>
<organism evidence="2 3">
    <name type="scientific">Guillardia theta (strain CCMP2712)</name>
    <name type="common">Cryptophyte</name>
    <dbReference type="NCBI Taxonomy" id="905079"/>
    <lineage>
        <taxon>Eukaryota</taxon>
        <taxon>Cryptophyceae</taxon>
        <taxon>Pyrenomonadales</taxon>
        <taxon>Geminigeraceae</taxon>
        <taxon>Guillardia</taxon>
    </lineage>
</organism>
<dbReference type="OrthoDB" id="10261027at2759"/>
<dbReference type="InterPro" id="IPR051681">
    <property type="entry name" value="Ser/Thr_Kinases-Pseudokinases"/>
</dbReference>
<dbReference type="EnsemblProtists" id="EKX54828">
    <property type="protein sequence ID" value="EKX54828"/>
    <property type="gene ID" value="GUITHDRAFT_53290"/>
</dbReference>
<name>A0A0C3UF90_GUITC</name>
<keyword evidence="3" id="KW-1185">Reference proteome</keyword>
<reference evidence="3" key="1">
    <citation type="journal article" date="2012" name="Nature">
        <title>Algal genomes reveal evolutionary mosaicism and the fate of nucleomorphs.</title>
        <authorList>
            <consortium name="DOE Joint Genome Institute"/>
            <person name="Curtis B.A."/>
            <person name="Tanifuji G."/>
            <person name="Burki F."/>
            <person name="Gruber A."/>
            <person name="Irimia M."/>
            <person name="Maruyama S."/>
            <person name="Arias M.C."/>
            <person name="Ball S.G."/>
            <person name="Gile G.H."/>
            <person name="Hirakawa Y."/>
            <person name="Hopkins J.F."/>
            <person name="Kuo A."/>
            <person name="Rensing S.A."/>
            <person name="Schmutz J."/>
            <person name="Symeonidi A."/>
            <person name="Elias M."/>
            <person name="Eveleigh R.J."/>
            <person name="Herman E.K."/>
            <person name="Klute M.J."/>
            <person name="Nakayama T."/>
            <person name="Obornik M."/>
            <person name="Reyes-Prieto A."/>
            <person name="Armbrust E.V."/>
            <person name="Aves S.J."/>
            <person name="Beiko R.G."/>
            <person name="Coutinho P."/>
            <person name="Dacks J.B."/>
            <person name="Durnford D.G."/>
            <person name="Fast N.M."/>
            <person name="Green B.R."/>
            <person name="Grisdale C.J."/>
            <person name="Hempel F."/>
            <person name="Henrissat B."/>
            <person name="Hoppner M.P."/>
            <person name="Ishida K."/>
            <person name="Kim E."/>
            <person name="Koreny L."/>
            <person name="Kroth P.G."/>
            <person name="Liu Y."/>
            <person name="Malik S.B."/>
            <person name="Maier U.G."/>
            <person name="McRose D."/>
            <person name="Mock T."/>
            <person name="Neilson J.A."/>
            <person name="Onodera N.T."/>
            <person name="Poole A.M."/>
            <person name="Pritham E.J."/>
            <person name="Richards T.A."/>
            <person name="Rocap G."/>
            <person name="Roy S.W."/>
            <person name="Sarai C."/>
            <person name="Schaack S."/>
            <person name="Shirato S."/>
            <person name="Slamovits C.H."/>
            <person name="Spencer D.F."/>
            <person name="Suzuki S."/>
            <person name="Worden A.Z."/>
            <person name="Zauner S."/>
            <person name="Barry K."/>
            <person name="Bell C."/>
            <person name="Bharti A.K."/>
            <person name="Crow J.A."/>
            <person name="Grimwood J."/>
            <person name="Kramer R."/>
            <person name="Lindquist E."/>
            <person name="Lucas S."/>
            <person name="Salamov A."/>
            <person name="McFadden G.I."/>
            <person name="Lane C.E."/>
            <person name="Keeling P.J."/>
            <person name="Gray M.W."/>
            <person name="Grigoriev I.V."/>
            <person name="Archibald J.M."/>
        </authorList>
    </citation>
    <scope>NUCLEOTIDE SEQUENCE</scope>
    <source>
        <strain evidence="3">CCMP2712</strain>
    </source>
</reference>
<feature type="domain" description="Protein kinase" evidence="1">
    <location>
        <begin position="1"/>
        <end position="267"/>
    </location>
</feature>
<sequence>MRVGDLLGQGALGEVRRGEHEGSPVALKTVCSELDLGSEEGKTLVKEIGMMSHAFRHPNIVEFYGIYEHNGLPWLVMELMVGGSLEQYYQVKKKSRRGWQPKLERAMSWVGDILSALAFLHSQQPPVIHRDIKPANMLLTANGKTLKVGDFGLSRNMISLNAHHELTGVKGTFRYMAPEIFRGEPRYTAAVDVYSFSLVMWYIFAGEHPFSNVDGFSVASMAAKFNFRPAVLSERIMPKILQEMMIMSWAETAEERPRAEDLLLDLE</sequence>
<dbReference type="SUPFAM" id="SSF56112">
    <property type="entry name" value="Protein kinase-like (PK-like)"/>
    <property type="match status" value="1"/>
</dbReference>
<evidence type="ECO:0000313" key="2">
    <source>
        <dbReference type="EnsemblProtists" id="EKX54828"/>
    </source>
</evidence>
<dbReference type="PANTHER" id="PTHR44329">
    <property type="entry name" value="SERINE/THREONINE-PROTEIN KINASE TNNI3K-RELATED"/>
    <property type="match status" value="1"/>
</dbReference>
<dbReference type="STRING" id="905079.L1K399"/>
<proteinExistence type="predicted"/>
<dbReference type="PANTHER" id="PTHR44329:SF289">
    <property type="entry name" value="SERINE_THREONINE-PROTEIN KINASE VIK"/>
    <property type="match status" value="1"/>
</dbReference>
<evidence type="ECO:0000259" key="1">
    <source>
        <dbReference type="PROSITE" id="PS50011"/>
    </source>
</evidence>
<dbReference type="PROSITE" id="PS50011">
    <property type="entry name" value="PROTEIN_KINASE_DOM"/>
    <property type="match status" value="1"/>
</dbReference>